<reference evidence="2" key="1">
    <citation type="submission" date="2016-11" db="UniProtKB">
        <authorList>
            <consortium name="WormBaseParasite"/>
        </authorList>
    </citation>
    <scope>IDENTIFICATION</scope>
    <source>
        <strain evidence="2">KR3021</strain>
    </source>
</reference>
<dbReference type="WBParaSite" id="RSKR_0000247300.1">
    <property type="protein sequence ID" value="RSKR_0000247300.1"/>
    <property type="gene ID" value="RSKR_0000247300"/>
</dbReference>
<name>A0AC35TMW4_9BILA</name>
<evidence type="ECO:0000313" key="1">
    <source>
        <dbReference type="Proteomes" id="UP000095286"/>
    </source>
</evidence>
<proteinExistence type="predicted"/>
<organism evidence="1 2">
    <name type="scientific">Rhabditophanes sp. KR3021</name>
    <dbReference type="NCBI Taxonomy" id="114890"/>
    <lineage>
        <taxon>Eukaryota</taxon>
        <taxon>Metazoa</taxon>
        <taxon>Ecdysozoa</taxon>
        <taxon>Nematoda</taxon>
        <taxon>Chromadorea</taxon>
        <taxon>Rhabditida</taxon>
        <taxon>Tylenchina</taxon>
        <taxon>Panagrolaimomorpha</taxon>
        <taxon>Strongyloidoidea</taxon>
        <taxon>Alloionematidae</taxon>
        <taxon>Rhabditophanes</taxon>
    </lineage>
</organism>
<sequence>MLFLFLLSSYLLNVLGSEKGPEIKTAFGTYNGFRYNEADVFLGIKYASPARGEMRFEKPTFIERAKITINATAFGPRCFPTFKSDVNLEEATYSEDCLFLNIMMPSKKLEDETGFPILFVIIGGAYNSPNVDSYGFEHWCDNFVSRGMIVVTIQYRHGFLGFFTTGDHYIYGNMALWDLTFGLFYVDNVIPIFNGNRKDVTVMGIDAGAAYASALALSPHSSFLFKKIIQIGGGIYSGNFIHS</sequence>
<evidence type="ECO:0000313" key="2">
    <source>
        <dbReference type="WBParaSite" id="RSKR_0000247300.1"/>
    </source>
</evidence>
<protein>
    <submittedName>
        <fullName evidence="2">COesterase domain-containing protein</fullName>
    </submittedName>
</protein>
<dbReference type="Proteomes" id="UP000095286">
    <property type="component" value="Unplaced"/>
</dbReference>
<accession>A0AC35TMW4</accession>